<feature type="compositionally biased region" description="Polar residues" evidence="1">
    <location>
        <begin position="165"/>
        <end position="178"/>
    </location>
</feature>
<sequence>MCVENFKVSHRLKLSPTKSAEDAKVIAPYPDVVVLKDDDGLEIYLEKSSAEVARAVQLPARLAKILMTDLKDESKSIWPVDQTMVGLIRTTLITNNHNLPSIKMILDEERIVDVDKLQISPYIPENDQGRFSTLLTDRQPDRTSGNDSGRPEKKPKTTEGKDQNNDLTQKLSSLSLQVEQDETDTSWLPDSAKETLV</sequence>
<feature type="compositionally biased region" description="Polar residues" evidence="1">
    <location>
        <begin position="129"/>
        <end position="147"/>
    </location>
</feature>
<dbReference type="EMBL" id="JAAQPF010000204">
    <property type="protein sequence ID" value="KAF5711010.1"/>
    <property type="molecule type" value="Genomic_DNA"/>
</dbReference>
<dbReference type="AlphaFoldDB" id="A0A8H5YGQ2"/>
<feature type="compositionally biased region" description="Basic and acidic residues" evidence="1">
    <location>
        <begin position="149"/>
        <end position="164"/>
    </location>
</feature>
<organism evidence="2 3">
    <name type="scientific">Fusarium globosum</name>
    <dbReference type="NCBI Taxonomy" id="78864"/>
    <lineage>
        <taxon>Eukaryota</taxon>
        <taxon>Fungi</taxon>
        <taxon>Dikarya</taxon>
        <taxon>Ascomycota</taxon>
        <taxon>Pezizomycotina</taxon>
        <taxon>Sordariomycetes</taxon>
        <taxon>Hypocreomycetidae</taxon>
        <taxon>Hypocreales</taxon>
        <taxon>Nectriaceae</taxon>
        <taxon>Fusarium</taxon>
        <taxon>Fusarium fujikuroi species complex</taxon>
    </lineage>
</organism>
<feature type="region of interest" description="Disordered" evidence="1">
    <location>
        <begin position="128"/>
        <end position="197"/>
    </location>
</feature>
<reference evidence="2 3" key="1">
    <citation type="submission" date="2020-05" db="EMBL/GenBank/DDBJ databases">
        <title>Identification and distribution of gene clusters putatively required for synthesis of sphingolipid metabolism inhibitors in phylogenetically diverse species of the filamentous fungus Fusarium.</title>
        <authorList>
            <person name="Kim H.-S."/>
            <person name="Busman M."/>
            <person name="Brown D.W."/>
            <person name="Divon H."/>
            <person name="Uhlig S."/>
            <person name="Proctor R.H."/>
        </authorList>
    </citation>
    <scope>NUCLEOTIDE SEQUENCE [LARGE SCALE GENOMIC DNA]</scope>
    <source>
        <strain evidence="2 3">NRRL 26131</strain>
    </source>
</reference>
<dbReference type="Proteomes" id="UP000532311">
    <property type="component" value="Unassembled WGS sequence"/>
</dbReference>
<protein>
    <submittedName>
        <fullName evidence="2">Uncharacterized protein</fullName>
    </submittedName>
</protein>
<evidence type="ECO:0000256" key="1">
    <source>
        <dbReference type="SAM" id="MobiDB-lite"/>
    </source>
</evidence>
<evidence type="ECO:0000313" key="2">
    <source>
        <dbReference type="EMBL" id="KAF5711010.1"/>
    </source>
</evidence>
<accession>A0A8H5YGQ2</accession>
<name>A0A8H5YGQ2_9HYPO</name>
<proteinExistence type="predicted"/>
<comment type="caution">
    <text evidence="2">The sequence shown here is derived from an EMBL/GenBank/DDBJ whole genome shotgun (WGS) entry which is preliminary data.</text>
</comment>
<gene>
    <name evidence="2" type="ORF">FGLOB1_5183</name>
</gene>
<keyword evidence="3" id="KW-1185">Reference proteome</keyword>
<evidence type="ECO:0000313" key="3">
    <source>
        <dbReference type="Proteomes" id="UP000532311"/>
    </source>
</evidence>